<dbReference type="InterPro" id="IPR015856">
    <property type="entry name" value="ABC_transpr_CbiO/EcfA_su"/>
</dbReference>
<feature type="domain" description="ABC transporter" evidence="9">
    <location>
        <begin position="2"/>
        <end position="241"/>
    </location>
</feature>
<dbReference type="SMART" id="SM00382">
    <property type="entry name" value="AAA"/>
    <property type="match status" value="1"/>
</dbReference>
<evidence type="ECO:0000256" key="8">
    <source>
        <dbReference type="ARBA" id="ARBA00023136"/>
    </source>
</evidence>
<proteinExistence type="inferred from homology"/>
<dbReference type="GO" id="GO:0042626">
    <property type="term" value="F:ATPase-coupled transmembrane transporter activity"/>
    <property type="evidence" value="ECO:0007669"/>
    <property type="project" value="TreeGrafter"/>
</dbReference>
<reference evidence="10" key="1">
    <citation type="submission" date="2020-10" db="EMBL/GenBank/DDBJ databases">
        <authorList>
            <person name="Gilroy R."/>
        </authorList>
    </citation>
    <scope>NUCLEOTIDE SEQUENCE</scope>
    <source>
        <strain evidence="10">ChiGjej1B1-2707</strain>
    </source>
</reference>
<dbReference type="GO" id="GO:0016887">
    <property type="term" value="F:ATP hydrolysis activity"/>
    <property type="evidence" value="ECO:0007669"/>
    <property type="project" value="InterPro"/>
</dbReference>
<dbReference type="InterPro" id="IPR003439">
    <property type="entry name" value="ABC_transporter-like_ATP-bd"/>
</dbReference>
<dbReference type="SUPFAM" id="SSF52540">
    <property type="entry name" value="P-loop containing nucleoside triphosphate hydrolases"/>
    <property type="match status" value="1"/>
</dbReference>
<evidence type="ECO:0000313" key="11">
    <source>
        <dbReference type="Proteomes" id="UP000824261"/>
    </source>
</evidence>
<evidence type="ECO:0000256" key="1">
    <source>
        <dbReference type="ARBA" id="ARBA00004236"/>
    </source>
</evidence>
<evidence type="ECO:0000259" key="9">
    <source>
        <dbReference type="PROSITE" id="PS50893"/>
    </source>
</evidence>
<dbReference type="PANTHER" id="PTHR43553:SF24">
    <property type="entry name" value="ENERGY-COUPLING FACTOR TRANSPORTER ATP-BINDING PROTEIN ECFA1"/>
    <property type="match status" value="1"/>
</dbReference>
<evidence type="ECO:0000256" key="4">
    <source>
        <dbReference type="ARBA" id="ARBA00022475"/>
    </source>
</evidence>
<dbReference type="GO" id="GO:0043190">
    <property type="term" value="C:ATP-binding cassette (ABC) transporter complex"/>
    <property type="evidence" value="ECO:0007669"/>
    <property type="project" value="TreeGrafter"/>
</dbReference>
<dbReference type="CDD" id="cd03225">
    <property type="entry name" value="ABC_cobalt_CbiO_domain1"/>
    <property type="match status" value="1"/>
</dbReference>
<evidence type="ECO:0000256" key="6">
    <source>
        <dbReference type="ARBA" id="ARBA00022840"/>
    </source>
</evidence>
<dbReference type="Proteomes" id="UP000824261">
    <property type="component" value="Unassembled WGS sequence"/>
</dbReference>
<dbReference type="Pfam" id="PF00005">
    <property type="entry name" value="ABC_tran"/>
    <property type="match status" value="1"/>
</dbReference>
<evidence type="ECO:0000256" key="5">
    <source>
        <dbReference type="ARBA" id="ARBA00022741"/>
    </source>
</evidence>
<sequence length="310" mass="32812">MIVFEDVTFSYEGSSRKALDGVSLRVEEGDFLGIIGPSGAGKSTLAYAAAGAIPHSLHGDFYGSVRVAGRDTFEVDLTELAHTVGAVFQDIDAQMVASVVEDELAFGLENFGIPRDEGLARIEKTLAQVGIADLRAREVSSLSGGQKQKVALAAVLALRPRALVLDEPTGELDPQSSRQVFELLRELNEQGVTVVVIEQKIMLLGEFARHLAVMDSGRLSFYGETPSVLSRADDLKRLGVNVPRVATFSLGLRAKSMGSGRLCTSLDEAEALVREVIGVGADALDGPVASCGNAARAVEALLSTEKEVVA</sequence>
<dbReference type="InterPro" id="IPR050095">
    <property type="entry name" value="ECF_ABC_transporter_ATP-bd"/>
</dbReference>
<keyword evidence="5" id="KW-0547">Nucleotide-binding</keyword>
<dbReference type="GO" id="GO:0005524">
    <property type="term" value="F:ATP binding"/>
    <property type="evidence" value="ECO:0007669"/>
    <property type="project" value="UniProtKB-KW"/>
</dbReference>
<keyword evidence="4" id="KW-1003">Cell membrane</keyword>
<evidence type="ECO:0000256" key="7">
    <source>
        <dbReference type="ARBA" id="ARBA00022967"/>
    </source>
</evidence>
<keyword evidence="8" id="KW-0472">Membrane</keyword>
<keyword evidence="3" id="KW-0813">Transport</keyword>
<name>A0A9D0ZZC0_9ACTN</name>
<accession>A0A9D0ZZC0</accession>
<comment type="similarity">
    <text evidence="2">Belongs to the ABC transporter superfamily.</text>
</comment>
<dbReference type="PANTHER" id="PTHR43553">
    <property type="entry name" value="HEAVY METAL TRANSPORTER"/>
    <property type="match status" value="1"/>
</dbReference>
<evidence type="ECO:0000256" key="3">
    <source>
        <dbReference type="ARBA" id="ARBA00022448"/>
    </source>
</evidence>
<evidence type="ECO:0000256" key="2">
    <source>
        <dbReference type="ARBA" id="ARBA00005417"/>
    </source>
</evidence>
<dbReference type="InterPro" id="IPR027417">
    <property type="entry name" value="P-loop_NTPase"/>
</dbReference>
<dbReference type="PROSITE" id="PS50893">
    <property type="entry name" value="ABC_TRANSPORTER_2"/>
    <property type="match status" value="1"/>
</dbReference>
<gene>
    <name evidence="10" type="ORF">IAA69_01750</name>
</gene>
<protein>
    <submittedName>
        <fullName evidence="10">ABC transporter ATP-binding protein</fullName>
    </submittedName>
</protein>
<dbReference type="EMBL" id="DVGB01000020">
    <property type="protein sequence ID" value="HIR00981.1"/>
    <property type="molecule type" value="Genomic_DNA"/>
</dbReference>
<reference evidence="10" key="2">
    <citation type="journal article" date="2021" name="PeerJ">
        <title>Extensive microbial diversity within the chicken gut microbiome revealed by metagenomics and culture.</title>
        <authorList>
            <person name="Gilroy R."/>
            <person name="Ravi A."/>
            <person name="Getino M."/>
            <person name="Pursley I."/>
            <person name="Horton D.L."/>
            <person name="Alikhan N.F."/>
            <person name="Baker D."/>
            <person name="Gharbi K."/>
            <person name="Hall N."/>
            <person name="Watson M."/>
            <person name="Adriaenssens E.M."/>
            <person name="Foster-Nyarko E."/>
            <person name="Jarju S."/>
            <person name="Secka A."/>
            <person name="Antonio M."/>
            <person name="Oren A."/>
            <person name="Chaudhuri R.R."/>
            <person name="La Ragione R."/>
            <person name="Hildebrand F."/>
            <person name="Pallen M.J."/>
        </authorList>
    </citation>
    <scope>NUCLEOTIDE SEQUENCE</scope>
    <source>
        <strain evidence="10">ChiGjej1B1-2707</strain>
    </source>
</reference>
<evidence type="ECO:0000313" key="10">
    <source>
        <dbReference type="EMBL" id="HIR00981.1"/>
    </source>
</evidence>
<comment type="caution">
    <text evidence="10">The sequence shown here is derived from an EMBL/GenBank/DDBJ whole genome shotgun (WGS) entry which is preliminary data.</text>
</comment>
<organism evidence="10 11">
    <name type="scientific">Candidatus Aveggerthella stercoripullorum</name>
    <dbReference type="NCBI Taxonomy" id="2840688"/>
    <lineage>
        <taxon>Bacteria</taxon>
        <taxon>Bacillati</taxon>
        <taxon>Actinomycetota</taxon>
        <taxon>Coriobacteriia</taxon>
        <taxon>Eggerthellales</taxon>
        <taxon>Eggerthellaceae</taxon>
        <taxon>Eggerthellaceae incertae sedis</taxon>
        <taxon>Candidatus Aveggerthella</taxon>
    </lineage>
</organism>
<keyword evidence="7" id="KW-1278">Translocase</keyword>
<dbReference type="FunFam" id="3.40.50.300:FF:000224">
    <property type="entry name" value="Energy-coupling factor transporter ATP-binding protein EcfA"/>
    <property type="match status" value="1"/>
</dbReference>
<keyword evidence="6 10" id="KW-0067">ATP-binding</keyword>
<dbReference type="AlphaFoldDB" id="A0A9D0ZZC0"/>
<dbReference type="InterPro" id="IPR003593">
    <property type="entry name" value="AAA+_ATPase"/>
</dbReference>
<dbReference type="PROSITE" id="PS00211">
    <property type="entry name" value="ABC_TRANSPORTER_1"/>
    <property type="match status" value="1"/>
</dbReference>
<dbReference type="InterPro" id="IPR017871">
    <property type="entry name" value="ABC_transporter-like_CS"/>
</dbReference>
<dbReference type="Gene3D" id="3.40.50.300">
    <property type="entry name" value="P-loop containing nucleotide triphosphate hydrolases"/>
    <property type="match status" value="1"/>
</dbReference>
<comment type="subcellular location">
    <subcellularLocation>
        <location evidence="1">Cell membrane</location>
    </subcellularLocation>
</comment>